<accession>A0ABT9NUJ1</accession>
<dbReference type="InterPro" id="IPR017517">
    <property type="entry name" value="Maleyloyr_isom"/>
</dbReference>
<dbReference type="Gene3D" id="1.20.120.450">
    <property type="entry name" value="dinb family like domain"/>
    <property type="match status" value="1"/>
</dbReference>
<evidence type="ECO:0000259" key="1">
    <source>
        <dbReference type="Pfam" id="PF11716"/>
    </source>
</evidence>
<feature type="domain" description="Mycothiol-dependent maleylpyruvate isomerase metal-binding" evidence="1">
    <location>
        <begin position="16"/>
        <end position="108"/>
    </location>
</feature>
<dbReference type="Proteomes" id="UP001240447">
    <property type="component" value="Unassembled WGS sequence"/>
</dbReference>
<evidence type="ECO:0000313" key="2">
    <source>
        <dbReference type="EMBL" id="MDP9824107.1"/>
    </source>
</evidence>
<dbReference type="EMBL" id="JAUSQM010000001">
    <property type="protein sequence ID" value="MDP9824107.1"/>
    <property type="molecule type" value="Genomic_DNA"/>
</dbReference>
<organism evidence="2 3">
    <name type="scientific">Nocardioides massiliensis</name>
    <dbReference type="NCBI Taxonomy" id="1325935"/>
    <lineage>
        <taxon>Bacteria</taxon>
        <taxon>Bacillati</taxon>
        <taxon>Actinomycetota</taxon>
        <taxon>Actinomycetes</taxon>
        <taxon>Propionibacteriales</taxon>
        <taxon>Nocardioidaceae</taxon>
        <taxon>Nocardioides</taxon>
    </lineage>
</organism>
<proteinExistence type="predicted"/>
<dbReference type="InterPro" id="IPR024344">
    <property type="entry name" value="MDMPI_metal-binding"/>
</dbReference>
<keyword evidence="3" id="KW-1185">Reference proteome</keyword>
<evidence type="ECO:0000313" key="3">
    <source>
        <dbReference type="Proteomes" id="UP001240447"/>
    </source>
</evidence>
<comment type="caution">
    <text evidence="2">The sequence shown here is derived from an EMBL/GenBank/DDBJ whole genome shotgun (WGS) entry which is preliminary data.</text>
</comment>
<dbReference type="NCBIfam" id="TIGR03083">
    <property type="entry name" value="maleylpyruvate isomerase family mycothiol-dependent enzyme"/>
    <property type="match status" value="1"/>
</dbReference>
<reference evidence="2 3" key="1">
    <citation type="submission" date="2023-07" db="EMBL/GenBank/DDBJ databases">
        <title>Sequencing the genomes of 1000 actinobacteria strains.</title>
        <authorList>
            <person name="Klenk H.-P."/>
        </authorList>
    </citation>
    <scope>NUCLEOTIDE SEQUENCE [LARGE SCALE GENOMIC DNA]</scope>
    <source>
        <strain evidence="2 3">GD13</strain>
    </source>
</reference>
<dbReference type="RefSeq" id="WP_068120887.1">
    <property type="nucleotide sequence ID" value="NZ_CCXJ01000320.1"/>
</dbReference>
<name>A0ABT9NUJ1_9ACTN</name>
<dbReference type="Pfam" id="PF11716">
    <property type="entry name" value="MDMPI_N"/>
    <property type="match status" value="1"/>
</dbReference>
<gene>
    <name evidence="2" type="ORF">J2S59_003916</name>
</gene>
<dbReference type="InterPro" id="IPR034660">
    <property type="entry name" value="DinB/YfiT-like"/>
</dbReference>
<protein>
    <submittedName>
        <fullName evidence="2">Uncharacterized protein (TIGR03083 family)</fullName>
    </submittedName>
</protein>
<sequence length="214" mass="23247">MTRDLLPSEELWPAVHAARRSLAEDLATLSEAQWRTPSLCDDWDVEHVVAHLTAAASVGQWRWLRSIVAAGFRPAVHNERRLREHLGATPAETLRRFEAVVHSTVAPTRDTAAYLGEVLVHGEDIRHPLGIEAEPDLNALTAVARFYAARDFTVSSRSATKGLRLRATDGPFATGEGPEVAGTTLALVMAMAGRRAYVEQLEGPGVATLADRIG</sequence>
<dbReference type="SUPFAM" id="SSF109854">
    <property type="entry name" value="DinB/YfiT-like putative metalloenzymes"/>
    <property type="match status" value="1"/>
</dbReference>